<keyword evidence="6" id="KW-0808">Transferase</keyword>
<dbReference type="GO" id="GO:0000271">
    <property type="term" value="P:polysaccharide biosynthetic process"/>
    <property type="evidence" value="ECO:0007669"/>
    <property type="project" value="TreeGrafter"/>
</dbReference>
<proteinExistence type="inferred from homology"/>
<dbReference type="RefSeq" id="WP_039713701.1">
    <property type="nucleotide sequence ID" value="NZ_JTJC03000017.1"/>
</dbReference>
<dbReference type="PIRSF" id="PIRSF000390">
    <property type="entry name" value="PLP_StrS"/>
    <property type="match status" value="1"/>
</dbReference>
<dbReference type="Proteomes" id="UP000031532">
    <property type="component" value="Unassembled WGS sequence"/>
</dbReference>
<keyword evidence="6" id="KW-0032">Aminotransferase</keyword>
<evidence type="ECO:0000256" key="5">
    <source>
        <dbReference type="RuleBase" id="RU004508"/>
    </source>
</evidence>
<evidence type="ECO:0000256" key="2">
    <source>
        <dbReference type="ARBA" id="ARBA00037999"/>
    </source>
</evidence>
<dbReference type="FunFam" id="3.40.640.10:FF:000089">
    <property type="entry name" value="Aminotransferase, DegT/DnrJ/EryC1/StrS family"/>
    <property type="match status" value="1"/>
</dbReference>
<gene>
    <name evidence="6" type="ORF">QH73_0026695</name>
</gene>
<evidence type="ECO:0000256" key="3">
    <source>
        <dbReference type="PIRSR" id="PIRSR000390-1"/>
    </source>
</evidence>
<evidence type="ECO:0000256" key="4">
    <source>
        <dbReference type="PIRSR" id="PIRSR000390-2"/>
    </source>
</evidence>
<dbReference type="AlphaFoldDB" id="A0A9X5EB42"/>
<dbReference type="PANTHER" id="PTHR30244:SF36">
    <property type="entry name" value="3-OXO-GLUCOSE-6-PHOSPHATE:GLUTAMATE AMINOTRANSFERASE"/>
    <property type="match status" value="1"/>
</dbReference>
<dbReference type="SUPFAM" id="SSF53383">
    <property type="entry name" value="PLP-dependent transferases"/>
    <property type="match status" value="1"/>
</dbReference>
<protein>
    <submittedName>
        <fullName evidence="6">DegT/DnrJ/EryC1/StrS family aminotransferase</fullName>
    </submittedName>
</protein>
<dbReference type="PANTHER" id="PTHR30244">
    <property type="entry name" value="TRANSAMINASE"/>
    <property type="match status" value="1"/>
</dbReference>
<evidence type="ECO:0000256" key="1">
    <source>
        <dbReference type="ARBA" id="ARBA00022898"/>
    </source>
</evidence>
<dbReference type="GO" id="GO:0008483">
    <property type="term" value="F:transaminase activity"/>
    <property type="evidence" value="ECO:0007669"/>
    <property type="project" value="UniProtKB-KW"/>
</dbReference>
<dbReference type="InterPro" id="IPR015424">
    <property type="entry name" value="PyrdxlP-dep_Trfase"/>
</dbReference>
<name>A0A9X5EB42_9CYAN</name>
<dbReference type="InterPro" id="IPR015421">
    <property type="entry name" value="PyrdxlP-dep_Trfase_major"/>
</dbReference>
<dbReference type="Pfam" id="PF01041">
    <property type="entry name" value="DegT_DnrJ_EryC1"/>
    <property type="match status" value="1"/>
</dbReference>
<feature type="modified residue" description="N6-(pyridoxal phosphate)lysine" evidence="4">
    <location>
        <position position="185"/>
    </location>
</feature>
<dbReference type="OrthoDB" id="441150at2"/>
<dbReference type="Gene3D" id="3.40.640.10">
    <property type="entry name" value="Type I PLP-dependent aspartate aminotransferase-like (Major domain)"/>
    <property type="match status" value="1"/>
</dbReference>
<dbReference type="InterPro" id="IPR015422">
    <property type="entry name" value="PyrdxlP-dep_Trfase_small"/>
</dbReference>
<reference evidence="6 7" key="1">
    <citation type="journal article" date="2015" name="Genome Announc.">
        <title>Draft Genome Sequence of the Terrestrial Cyanobacterium Scytonema millei VB511283, Isolated from Eastern India.</title>
        <authorList>
            <person name="Sen D."/>
            <person name="Chandrababunaidu M.M."/>
            <person name="Singh D."/>
            <person name="Sanghi N."/>
            <person name="Ghorai A."/>
            <person name="Mishra G.P."/>
            <person name="Madduluri M."/>
            <person name="Adhikary S.P."/>
            <person name="Tripathy S."/>
        </authorList>
    </citation>
    <scope>NUCLEOTIDE SEQUENCE [LARGE SCALE GENOMIC DNA]</scope>
    <source>
        <strain evidence="6 7">VB511283</strain>
    </source>
</reference>
<dbReference type="Gene3D" id="3.90.1150.10">
    <property type="entry name" value="Aspartate Aminotransferase, domain 1"/>
    <property type="match status" value="1"/>
</dbReference>
<dbReference type="EMBL" id="JTJC03000017">
    <property type="protein sequence ID" value="NHC38166.1"/>
    <property type="molecule type" value="Genomic_DNA"/>
</dbReference>
<sequence>MIPFVDLKAQYLSIKNEIDTAVLKALESTQFVLGSEVVALEEEFAHYCNADYGIAVNTGTSALHLALLAAGIGAGDEVITVPFTFVATTAAICYTGAKPVFVDIDPVSYTIDVTQIEAAITERTKAILPVHLYGQPADMEPILEIARRHGLIVIEDAAQAHRSEYKGQRVGSLGDIGCFSFYPGKNLGACGEGGMVVTNNPEYERQMRMLRDWGQERKYHHVFKGYNYRMDGIQGAILRVKLRHLDKWTEARRAHAARYDKPLANAGVKTPTAMPYSHHVYHVYAIRSPQRDTLQQKLQEKGIQTGIHYPIPVHLQPAYADLGYQAGAFPHSEAASKEVLSLPMYAELIADSQTQIINAVIAEYV</sequence>
<dbReference type="InterPro" id="IPR000653">
    <property type="entry name" value="DegT/StrS_aminotransferase"/>
</dbReference>
<accession>A0A9X5EB42</accession>
<comment type="similarity">
    <text evidence="2 5">Belongs to the DegT/DnrJ/EryC1 family.</text>
</comment>
<dbReference type="GO" id="GO:0030170">
    <property type="term" value="F:pyridoxal phosphate binding"/>
    <property type="evidence" value="ECO:0007669"/>
    <property type="project" value="UniProtKB-ARBA"/>
</dbReference>
<evidence type="ECO:0000313" key="7">
    <source>
        <dbReference type="Proteomes" id="UP000031532"/>
    </source>
</evidence>
<dbReference type="CDD" id="cd00616">
    <property type="entry name" value="AHBA_syn"/>
    <property type="match status" value="1"/>
</dbReference>
<comment type="caution">
    <text evidence="6">The sequence shown here is derived from an EMBL/GenBank/DDBJ whole genome shotgun (WGS) entry which is preliminary data.</text>
</comment>
<evidence type="ECO:0000313" key="6">
    <source>
        <dbReference type="EMBL" id="NHC38166.1"/>
    </source>
</evidence>
<keyword evidence="7" id="KW-1185">Reference proteome</keyword>
<organism evidence="6 7">
    <name type="scientific">Scytonema millei VB511283</name>
    <dbReference type="NCBI Taxonomy" id="1245923"/>
    <lineage>
        <taxon>Bacteria</taxon>
        <taxon>Bacillati</taxon>
        <taxon>Cyanobacteriota</taxon>
        <taxon>Cyanophyceae</taxon>
        <taxon>Nostocales</taxon>
        <taxon>Scytonemataceae</taxon>
        <taxon>Scytonema</taxon>
    </lineage>
</organism>
<keyword evidence="1 4" id="KW-0663">Pyridoxal phosphate</keyword>
<feature type="active site" description="Proton acceptor" evidence="3">
    <location>
        <position position="185"/>
    </location>
</feature>